<organism evidence="11 12">
    <name type="scientific">Accipiter nisus</name>
    <name type="common">Eurasian sparrowhawk</name>
    <dbReference type="NCBI Taxonomy" id="211598"/>
    <lineage>
        <taxon>Eukaryota</taxon>
        <taxon>Metazoa</taxon>
        <taxon>Chordata</taxon>
        <taxon>Craniata</taxon>
        <taxon>Vertebrata</taxon>
        <taxon>Euteleostomi</taxon>
        <taxon>Archelosauria</taxon>
        <taxon>Archosauria</taxon>
        <taxon>Dinosauria</taxon>
        <taxon>Saurischia</taxon>
        <taxon>Theropoda</taxon>
        <taxon>Coelurosauria</taxon>
        <taxon>Aves</taxon>
        <taxon>Neognathae</taxon>
        <taxon>Neoaves</taxon>
        <taxon>Telluraves</taxon>
        <taxon>Accipitrimorphae</taxon>
        <taxon>Accipitriformes</taxon>
        <taxon>Accipitridae</taxon>
        <taxon>Accipitrinae</taxon>
        <taxon>Accipiter</taxon>
    </lineage>
</organism>
<dbReference type="Ensembl" id="ENSANIT00000013572.1">
    <property type="protein sequence ID" value="ENSANIP00000013105.1"/>
    <property type="gene ID" value="ENSANIG00000007797.1"/>
</dbReference>
<keyword evidence="3" id="KW-0963">Cytoplasm</keyword>
<dbReference type="GO" id="GO:0051130">
    <property type="term" value="P:positive regulation of cellular component organization"/>
    <property type="evidence" value="ECO:0007669"/>
    <property type="project" value="UniProtKB-ARBA"/>
</dbReference>
<evidence type="ECO:0000256" key="6">
    <source>
        <dbReference type="ARBA" id="ARBA00023136"/>
    </source>
</evidence>
<keyword evidence="12" id="KW-1185">Reference proteome</keyword>
<keyword evidence="8" id="KW-0968">Cytoplasmic vesicle</keyword>
<comment type="subcellular location">
    <subcellularLocation>
        <location evidence="1">Cytoplasmic vesicle membrane</location>
    </subcellularLocation>
</comment>
<dbReference type="GO" id="GO:0051050">
    <property type="term" value="P:positive regulation of transport"/>
    <property type="evidence" value="ECO:0007669"/>
    <property type="project" value="UniProtKB-ARBA"/>
</dbReference>
<protein>
    <recommendedName>
        <fullName evidence="10">I/LWEQ domain-containing protein</fullName>
    </recommendedName>
</protein>
<dbReference type="Proteomes" id="UP000694541">
    <property type="component" value="Unplaced"/>
</dbReference>
<dbReference type="InterPro" id="IPR002558">
    <property type="entry name" value="ILWEQ_dom"/>
</dbReference>
<feature type="coiled-coil region" evidence="9">
    <location>
        <begin position="122"/>
        <end position="368"/>
    </location>
</feature>
<dbReference type="GO" id="GO:0007015">
    <property type="term" value="P:actin filament organization"/>
    <property type="evidence" value="ECO:0007669"/>
    <property type="project" value="TreeGrafter"/>
</dbReference>
<dbReference type="GO" id="GO:0051015">
    <property type="term" value="F:actin filament binding"/>
    <property type="evidence" value="ECO:0007669"/>
    <property type="project" value="TreeGrafter"/>
</dbReference>
<dbReference type="GO" id="GO:0030659">
    <property type="term" value="C:cytoplasmic vesicle membrane"/>
    <property type="evidence" value="ECO:0007669"/>
    <property type="project" value="UniProtKB-SubCell"/>
</dbReference>
<dbReference type="Pfam" id="PF07651">
    <property type="entry name" value="ANTH"/>
    <property type="match status" value="1"/>
</dbReference>
<dbReference type="GO" id="GO:0030100">
    <property type="term" value="P:regulation of endocytosis"/>
    <property type="evidence" value="ECO:0007669"/>
    <property type="project" value="UniProtKB-ARBA"/>
</dbReference>
<dbReference type="GO" id="GO:0035615">
    <property type="term" value="F:clathrin adaptor activity"/>
    <property type="evidence" value="ECO:0007669"/>
    <property type="project" value="TreeGrafter"/>
</dbReference>
<evidence type="ECO:0000256" key="4">
    <source>
        <dbReference type="ARBA" id="ARBA00022583"/>
    </source>
</evidence>
<dbReference type="GO" id="GO:0006897">
    <property type="term" value="P:endocytosis"/>
    <property type="evidence" value="ECO:0007669"/>
    <property type="project" value="UniProtKB-KW"/>
</dbReference>
<dbReference type="Pfam" id="PF16515">
    <property type="entry name" value="HIP1_clath_bdg"/>
    <property type="match status" value="1"/>
</dbReference>
<dbReference type="InterPro" id="IPR032422">
    <property type="entry name" value="HIP1_clath-bd"/>
</dbReference>
<evidence type="ECO:0000256" key="8">
    <source>
        <dbReference type="ARBA" id="ARBA00023329"/>
    </source>
</evidence>
<dbReference type="FunFam" id="1.20.1410.10:FF:000002">
    <property type="entry name" value="Huntingtin interacting protein 1"/>
    <property type="match status" value="1"/>
</dbReference>
<dbReference type="GO" id="GO:0032051">
    <property type="term" value="F:clathrin light chain binding"/>
    <property type="evidence" value="ECO:0007669"/>
    <property type="project" value="TreeGrafter"/>
</dbReference>
<feature type="coiled-coil region" evidence="9">
    <location>
        <begin position="710"/>
        <end position="739"/>
    </location>
</feature>
<proteinExistence type="inferred from homology"/>
<evidence type="ECO:0000256" key="3">
    <source>
        <dbReference type="ARBA" id="ARBA00022490"/>
    </source>
</evidence>
<accession>A0A8B9RW08</accession>
<dbReference type="GO" id="GO:0030864">
    <property type="term" value="C:cortical actin cytoskeleton"/>
    <property type="evidence" value="ECO:0007669"/>
    <property type="project" value="TreeGrafter"/>
</dbReference>
<evidence type="ECO:0000256" key="9">
    <source>
        <dbReference type="SAM" id="Coils"/>
    </source>
</evidence>
<dbReference type="InterPro" id="IPR030224">
    <property type="entry name" value="Sla2_fam"/>
</dbReference>
<keyword evidence="4" id="KW-0254">Endocytosis</keyword>
<dbReference type="GO" id="GO:0043325">
    <property type="term" value="F:phosphatidylinositol-3,4-bisphosphate binding"/>
    <property type="evidence" value="ECO:0007669"/>
    <property type="project" value="TreeGrafter"/>
</dbReference>
<evidence type="ECO:0000313" key="12">
    <source>
        <dbReference type="Proteomes" id="UP000694541"/>
    </source>
</evidence>
<dbReference type="Gene3D" id="6.10.250.920">
    <property type="match status" value="1"/>
</dbReference>
<sequence>AHTTVPSNTVWWPGDTFLEPGEGLKELFYRSSNLQYFKRLIQIPQLPENPPNFLRASALSEHISPVVVIPAEASSPDSEPITDLVEMDTASQSLFDNKFDDIFGSSFSSDPFNFNSQNGMNKDDKDRLIEQLYREIAALKEELENFKAESARGSVQLRGRASELEAELAEQQHLKQQAQDESEFLRAELEELKKQREDTEKAQRSLTEIERRAQANEQRYSKLKEKYSELVQNHADLLRKNAEVTKQVTVARQAQGDVEREKKELEDSFQRSQEQAEVLDTLKRELAASRQELQVLQGTLESSTQVRAHGWPLTRIASLEQERDSLSRAAEQHGEEMAALRAELQQLRDTLSREQESSKTELETLQTQLRDKVPQGHCGHGASPSVASCGSSAVLEAAVGCGGDSQPACARSPTAAVGSLLPCLALFAHLVSDTLLQGSATSHVAPMEPADRLLEMCKQCGSEAVSYLSALQDPGTVEGADCSLVMTCLGQISAIGEELRPRGLDIKQEELGDLVDKEMAATAAAIETAAARIEEMLSKARAGDTGVKLEVNERILGSCTGLMQAIHVLVLASKDLQREIVESGRGAASPKEFYAKNSRWTEGLISASKAVGWGATVMVDAADLVVQGKGTFEELMVCSREIAASTAQLVAASKVKADKDSANLCKLQQASRSVNQATAGVVASTKAGKSQVEEKDSMDFSSMTLTQIKRQEMDSQVRVLELENQLQKERQKLGELRKKHYELAGVAEGWEEDGEWIPVLLPVGSCTGKEWGRMRKPCLQARQ</sequence>
<dbReference type="GO" id="GO:0098793">
    <property type="term" value="C:presynapse"/>
    <property type="evidence" value="ECO:0007669"/>
    <property type="project" value="TreeGrafter"/>
</dbReference>
<dbReference type="GO" id="GO:0048268">
    <property type="term" value="P:clathrin coat assembly"/>
    <property type="evidence" value="ECO:0007669"/>
    <property type="project" value="TreeGrafter"/>
</dbReference>
<keyword evidence="7" id="KW-0009">Actin-binding</keyword>
<dbReference type="Pfam" id="PF01608">
    <property type="entry name" value="I_LWEQ"/>
    <property type="match status" value="1"/>
</dbReference>
<evidence type="ECO:0000313" key="11">
    <source>
        <dbReference type="Ensembl" id="ENSANIP00000013105.1"/>
    </source>
</evidence>
<dbReference type="SUPFAM" id="SSF109885">
    <property type="entry name" value="I/LWEQ domain"/>
    <property type="match status" value="1"/>
</dbReference>
<evidence type="ECO:0000256" key="1">
    <source>
        <dbReference type="ARBA" id="ARBA00004156"/>
    </source>
</evidence>
<dbReference type="PANTHER" id="PTHR10407">
    <property type="entry name" value="HUNTINGTIN INTERACTING PROTEIN 1"/>
    <property type="match status" value="1"/>
</dbReference>
<evidence type="ECO:0000256" key="7">
    <source>
        <dbReference type="ARBA" id="ARBA00023203"/>
    </source>
</evidence>
<reference evidence="11" key="2">
    <citation type="submission" date="2025-09" db="UniProtKB">
        <authorList>
            <consortium name="Ensembl"/>
        </authorList>
    </citation>
    <scope>IDENTIFICATION</scope>
</reference>
<dbReference type="FunFam" id="1.20.5.1700:FF:000002">
    <property type="entry name" value="Huntingtin interacting protein 1"/>
    <property type="match status" value="1"/>
</dbReference>
<dbReference type="AlphaFoldDB" id="A0A8B9RW08"/>
<feature type="domain" description="I/LWEQ" evidence="10">
    <location>
        <begin position="503"/>
        <end position="744"/>
    </location>
</feature>
<name>A0A8B9RW08_9AVES</name>
<dbReference type="PROSITE" id="PS50945">
    <property type="entry name" value="I_LWEQ"/>
    <property type="match status" value="1"/>
</dbReference>
<dbReference type="Gene3D" id="1.20.5.1700">
    <property type="match status" value="1"/>
</dbReference>
<dbReference type="PANTHER" id="PTHR10407:SF14">
    <property type="entry name" value="HUNTINGTIN-INTERACTING PROTEIN 1"/>
    <property type="match status" value="1"/>
</dbReference>
<dbReference type="GO" id="GO:0030136">
    <property type="term" value="C:clathrin-coated vesicle"/>
    <property type="evidence" value="ECO:0007669"/>
    <property type="project" value="TreeGrafter"/>
</dbReference>
<keyword evidence="6" id="KW-0472">Membrane</keyword>
<dbReference type="Gene3D" id="1.20.1410.10">
    <property type="entry name" value="I/LWEQ domain"/>
    <property type="match status" value="1"/>
</dbReference>
<dbReference type="InterPro" id="IPR035964">
    <property type="entry name" value="I/LWEQ_dom_sf"/>
</dbReference>
<dbReference type="GO" id="GO:0080025">
    <property type="term" value="F:phosphatidylinositol-3,5-bisphosphate binding"/>
    <property type="evidence" value="ECO:0007669"/>
    <property type="project" value="TreeGrafter"/>
</dbReference>
<comment type="similarity">
    <text evidence="2">Belongs to the SLA2 family.</text>
</comment>
<keyword evidence="5 9" id="KW-0175">Coiled coil</keyword>
<dbReference type="InterPro" id="IPR011417">
    <property type="entry name" value="ANTH_dom"/>
</dbReference>
<dbReference type="SMART" id="SM00307">
    <property type="entry name" value="ILWEQ"/>
    <property type="match status" value="1"/>
</dbReference>
<evidence type="ECO:0000259" key="10">
    <source>
        <dbReference type="PROSITE" id="PS50945"/>
    </source>
</evidence>
<evidence type="ECO:0000256" key="5">
    <source>
        <dbReference type="ARBA" id="ARBA00023054"/>
    </source>
</evidence>
<reference evidence="11" key="1">
    <citation type="submission" date="2025-08" db="UniProtKB">
        <authorList>
            <consortium name="Ensembl"/>
        </authorList>
    </citation>
    <scope>IDENTIFICATION</scope>
</reference>
<evidence type="ECO:0000256" key="2">
    <source>
        <dbReference type="ARBA" id="ARBA00010135"/>
    </source>
</evidence>